<dbReference type="Gene3D" id="1.10.10.10">
    <property type="entry name" value="Winged helix-like DNA-binding domain superfamily/Winged helix DNA-binding domain"/>
    <property type="match status" value="1"/>
</dbReference>
<protein>
    <recommendedName>
        <fullName evidence="1">HTH marR-type domain-containing protein</fullName>
    </recommendedName>
</protein>
<dbReference type="SUPFAM" id="SSF46785">
    <property type="entry name" value="Winged helix' DNA-binding domain"/>
    <property type="match status" value="1"/>
</dbReference>
<dbReference type="STRING" id="394221.Mmar10_1517"/>
<evidence type="ECO:0000313" key="3">
    <source>
        <dbReference type="Proteomes" id="UP000001964"/>
    </source>
</evidence>
<accession>Q0APH8</accession>
<dbReference type="InterPro" id="IPR036388">
    <property type="entry name" value="WH-like_DNA-bd_sf"/>
</dbReference>
<dbReference type="HOGENOM" id="CLU_140299_0_0_5"/>
<dbReference type="Pfam" id="PF12802">
    <property type="entry name" value="MarR_2"/>
    <property type="match status" value="1"/>
</dbReference>
<name>Q0APH8_MARMM</name>
<sequence>MRDSNIMDTHRLSGAFVSNKLLRLVETIADQGEVLLQSSGIIIPPRAISTVLMIGEVADVTAADIATSLDQPHQVATQRVAALIKLGLVSKRPHASDSRRKVLEFTEFGRSQYELMMDMLDKIRGAMDALFDELGVDLAAKAVEAVQSLKARPLVDRIS</sequence>
<keyword evidence="3" id="KW-1185">Reference proteome</keyword>
<proteinExistence type="predicted"/>
<dbReference type="OrthoDB" id="7629608at2"/>
<organism evidence="2 3">
    <name type="scientific">Maricaulis maris (strain MCS10)</name>
    <name type="common">Caulobacter maris</name>
    <dbReference type="NCBI Taxonomy" id="394221"/>
    <lineage>
        <taxon>Bacteria</taxon>
        <taxon>Pseudomonadati</taxon>
        <taxon>Pseudomonadota</taxon>
        <taxon>Alphaproteobacteria</taxon>
        <taxon>Maricaulales</taxon>
        <taxon>Maricaulaceae</taxon>
        <taxon>Maricaulis</taxon>
    </lineage>
</organism>
<dbReference type="InterPro" id="IPR036390">
    <property type="entry name" value="WH_DNA-bd_sf"/>
</dbReference>
<evidence type="ECO:0000313" key="2">
    <source>
        <dbReference type="EMBL" id="ABI65809.1"/>
    </source>
</evidence>
<reference evidence="2 3" key="1">
    <citation type="submission" date="2006-08" db="EMBL/GenBank/DDBJ databases">
        <title>Complete sequence of Maricaulis maris MCS10.</title>
        <authorList>
            <consortium name="US DOE Joint Genome Institute"/>
            <person name="Copeland A."/>
            <person name="Lucas S."/>
            <person name="Lapidus A."/>
            <person name="Barry K."/>
            <person name="Detter J.C."/>
            <person name="Glavina del Rio T."/>
            <person name="Hammon N."/>
            <person name="Israni S."/>
            <person name="Dalin E."/>
            <person name="Tice H."/>
            <person name="Pitluck S."/>
            <person name="Saunders E."/>
            <person name="Brettin T."/>
            <person name="Bruce D."/>
            <person name="Han C."/>
            <person name="Tapia R."/>
            <person name="Gilna P."/>
            <person name="Schmutz J."/>
            <person name="Larimer F."/>
            <person name="Land M."/>
            <person name="Hauser L."/>
            <person name="Kyrpides N."/>
            <person name="Mikhailova N."/>
            <person name="Viollier P."/>
            <person name="Stephens C."/>
            <person name="Richardson P."/>
        </authorList>
    </citation>
    <scope>NUCLEOTIDE SEQUENCE [LARGE SCALE GENOMIC DNA]</scope>
    <source>
        <strain evidence="2 3">MCS10</strain>
    </source>
</reference>
<dbReference type="GO" id="GO:0003700">
    <property type="term" value="F:DNA-binding transcription factor activity"/>
    <property type="evidence" value="ECO:0007669"/>
    <property type="project" value="InterPro"/>
</dbReference>
<dbReference type="KEGG" id="mmr:Mmar10_1517"/>
<dbReference type="InterPro" id="IPR000835">
    <property type="entry name" value="HTH_MarR-typ"/>
</dbReference>
<feature type="domain" description="HTH marR-type" evidence="1">
    <location>
        <begin position="43"/>
        <end position="100"/>
    </location>
</feature>
<gene>
    <name evidence="2" type="ordered locus">Mmar10_1517</name>
</gene>
<dbReference type="RefSeq" id="WP_011643456.1">
    <property type="nucleotide sequence ID" value="NC_008347.1"/>
</dbReference>
<dbReference type="Proteomes" id="UP000001964">
    <property type="component" value="Chromosome"/>
</dbReference>
<evidence type="ECO:0000259" key="1">
    <source>
        <dbReference type="Pfam" id="PF12802"/>
    </source>
</evidence>
<dbReference type="EMBL" id="CP000449">
    <property type="protein sequence ID" value="ABI65809.1"/>
    <property type="molecule type" value="Genomic_DNA"/>
</dbReference>
<dbReference type="AlphaFoldDB" id="Q0APH8"/>
<dbReference type="eggNOG" id="COG1846">
    <property type="taxonomic scope" value="Bacteria"/>
</dbReference>